<sequence length="215" mass="22053">MRPLVVLRPEPGASATAARAAALGLEVRRHPLFTAEPVAWSLPAGPFDALLVTSANAIRLAGRLPVLPVHAVGAASAAAARDAGLEVLTVGEGGVDALLDRLPEGLRLLHLSGEERIEPADARQAITSVVVYRMGPLPLPDAASVEGAVVLVHSPAAGRRLDEIKASRDRVRVAAISPAAAMACGPGWECCEAADAPADSALLSLAAKLCKELGR</sequence>
<dbReference type="GO" id="GO:0033014">
    <property type="term" value="P:tetrapyrrole biosynthetic process"/>
    <property type="evidence" value="ECO:0007669"/>
    <property type="project" value="InterPro"/>
</dbReference>
<dbReference type="SUPFAM" id="SSF69618">
    <property type="entry name" value="HemD-like"/>
    <property type="match status" value="1"/>
</dbReference>
<evidence type="ECO:0000313" key="2">
    <source>
        <dbReference type="EMBL" id="NJC04806.1"/>
    </source>
</evidence>
<dbReference type="AlphaFoldDB" id="A0A7X6BG88"/>
<comment type="caution">
    <text evidence="2">The sequence shown here is derived from an EMBL/GenBank/DDBJ whole genome shotgun (WGS) entry which is preliminary data.</text>
</comment>
<dbReference type="InterPro" id="IPR036108">
    <property type="entry name" value="4pyrrol_syn_uPrphyn_synt_sf"/>
</dbReference>
<evidence type="ECO:0000259" key="1">
    <source>
        <dbReference type="Pfam" id="PF02602"/>
    </source>
</evidence>
<reference evidence="2 3" key="1">
    <citation type="submission" date="2020-03" db="EMBL/GenBank/DDBJ databases">
        <title>Genomic Encyclopedia of Type Strains, Phase IV (KMG-IV): sequencing the most valuable type-strain genomes for metagenomic binning, comparative biology and taxonomic classification.</title>
        <authorList>
            <person name="Goeker M."/>
        </authorList>
    </citation>
    <scope>NUCLEOTIDE SEQUENCE [LARGE SCALE GENOMIC DNA]</scope>
    <source>
        <strain evidence="2 3">DSM 16846</strain>
    </source>
</reference>
<dbReference type="Proteomes" id="UP000558192">
    <property type="component" value="Unassembled WGS sequence"/>
</dbReference>
<dbReference type="GO" id="GO:0004852">
    <property type="term" value="F:uroporphyrinogen-III synthase activity"/>
    <property type="evidence" value="ECO:0007669"/>
    <property type="project" value="UniProtKB-EC"/>
</dbReference>
<keyword evidence="2" id="KW-0456">Lyase</keyword>
<keyword evidence="3" id="KW-1185">Reference proteome</keyword>
<feature type="domain" description="Tetrapyrrole biosynthesis uroporphyrinogen III synthase" evidence="1">
    <location>
        <begin position="15"/>
        <end position="189"/>
    </location>
</feature>
<protein>
    <submittedName>
        <fullName evidence="2">Uroporphyrinogen-III synthase</fullName>
        <ecNumber evidence="2">4.2.1.75</ecNumber>
    </submittedName>
</protein>
<dbReference type="EC" id="4.2.1.75" evidence="2"/>
<dbReference type="Pfam" id="PF02602">
    <property type="entry name" value="HEM4"/>
    <property type="match status" value="1"/>
</dbReference>
<dbReference type="RefSeq" id="WP_168067577.1">
    <property type="nucleotide sequence ID" value="NZ_JAATJC010000001.1"/>
</dbReference>
<organism evidence="2 3">
    <name type="scientific">Sphingomonas kaistensis</name>
    <dbReference type="NCBI Taxonomy" id="298708"/>
    <lineage>
        <taxon>Bacteria</taxon>
        <taxon>Pseudomonadati</taxon>
        <taxon>Pseudomonadota</taxon>
        <taxon>Alphaproteobacteria</taxon>
        <taxon>Sphingomonadales</taxon>
        <taxon>Sphingomonadaceae</taxon>
        <taxon>Sphingomonas</taxon>
    </lineage>
</organism>
<proteinExistence type="predicted"/>
<gene>
    <name evidence="2" type="ORF">GGQ97_000599</name>
</gene>
<accession>A0A7X6BG88</accession>
<name>A0A7X6BG88_9SPHN</name>
<dbReference type="Gene3D" id="3.40.50.10090">
    <property type="match status" value="1"/>
</dbReference>
<dbReference type="EMBL" id="JAATJC010000001">
    <property type="protein sequence ID" value="NJC04806.1"/>
    <property type="molecule type" value="Genomic_DNA"/>
</dbReference>
<evidence type="ECO:0000313" key="3">
    <source>
        <dbReference type="Proteomes" id="UP000558192"/>
    </source>
</evidence>
<dbReference type="InterPro" id="IPR003754">
    <property type="entry name" value="4pyrrol_synth_uPrphyn_synth"/>
</dbReference>